<dbReference type="Proteomes" id="UP000827721">
    <property type="component" value="Unassembled WGS sequence"/>
</dbReference>
<keyword evidence="9" id="KW-1185">Reference proteome</keyword>
<organism evidence="8 9">
    <name type="scientific">Xanthoceras sorbifolium</name>
    <dbReference type="NCBI Taxonomy" id="99658"/>
    <lineage>
        <taxon>Eukaryota</taxon>
        <taxon>Viridiplantae</taxon>
        <taxon>Streptophyta</taxon>
        <taxon>Embryophyta</taxon>
        <taxon>Tracheophyta</taxon>
        <taxon>Spermatophyta</taxon>
        <taxon>Magnoliopsida</taxon>
        <taxon>eudicotyledons</taxon>
        <taxon>Gunneridae</taxon>
        <taxon>Pentapetalae</taxon>
        <taxon>rosids</taxon>
        <taxon>malvids</taxon>
        <taxon>Sapindales</taxon>
        <taxon>Sapindaceae</taxon>
        <taxon>Xanthoceroideae</taxon>
        <taxon>Xanthoceras</taxon>
    </lineage>
</organism>
<name>A0ABQ8H5T6_9ROSI</name>
<evidence type="ECO:0000256" key="5">
    <source>
        <dbReference type="ARBA" id="ARBA00023002"/>
    </source>
</evidence>
<evidence type="ECO:0000256" key="2">
    <source>
        <dbReference type="ARBA" id="ARBA00006622"/>
    </source>
</evidence>
<accession>A0ABQ8H5T6</accession>
<evidence type="ECO:0000313" key="9">
    <source>
        <dbReference type="Proteomes" id="UP000827721"/>
    </source>
</evidence>
<comment type="cofactor">
    <cofactor evidence="1">
        <name>Fe(2+)</name>
        <dbReference type="ChEBI" id="CHEBI:29033"/>
    </cofactor>
</comment>
<dbReference type="InterPro" id="IPR014710">
    <property type="entry name" value="RmlC-like_jellyroll"/>
</dbReference>
<evidence type="ECO:0000256" key="1">
    <source>
        <dbReference type="ARBA" id="ARBA00001954"/>
    </source>
</evidence>
<dbReference type="PANTHER" id="PTHR22966:SF29">
    <property type="entry name" value="PLANT CYSTEINE OXIDASE 3"/>
    <property type="match status" value="1"/>
</dbReference>
<comment type="catalytic activity">
    <reaction evidence="7">
        <text>L-cysteine + O2 = 3-sulfino-L-alanine + H(+)</text>
        <dbReference type="Rhea" id="RHEA:20441"/>
        <dbReference type="ChEBI" id="CHEBI:15378"/>
        <dbReference type="ChEBI" id="CHEBI:15379"/>
        <dbReference type="ChEBI" id="CHEBI:35235"/>
        <dbReference type="ChEBI" id="CHEBI:61085"/>
        <dbReference type="EC" id="1.13.11.20"/>
    </reaction>
    <physiologicalReaction direction="left-to-right" evidence="7">
        <dbReference type="Rhea" id="RHEA:20442"/>
    </physiologicalReaction>
</comment>
<dbReference type="InterPro" id="IPR011051">
    <property type="entry name" value="RmlC_Cupin_sf"/>
</dbReference>
<sequence length="300" mass="33308">MFSKFQKASDKAGLFLQNDTSLLRLCCRPRQLHMAKKKTPPSKVQTLYDLCKKTFSPSATPPLSSQAVYNLCSLLDTVGPTDVGLKEESLDDDRGLGISGLNELNRVARWAQPITYLDIHEFIPLHDHPGMTVFSKVLYGSLHVKAYDWIEPACFPETKGPGYRPGALCRSLSLQLLQLSKCCHLFQCDQSDIRVRLGKLAVDTVLTPACGTSVLYPKSGGNLHCFTAVTPCAVLDILSPPYREDAGRKCTYYIDYPYSTFGSKAEITDEKKGYAWLAEINTPDYLYMRSGIYAGPAVED</sequence>
<evidence type="ECO:0000256" key="6">
    <source>
        <dbReference type="ARBA" id="ARBA00023004"/>
    </source>
</evidence>
<keyword evidence="6" id="KW-0408">Iron</keyword>
<evidence type="ECO:0000256" key="3">
    <source>
        <dbReference type="ARBA" id="ARBA00013133"/>
    </source>
</evidence>
<evidence type="ECO:0000256" key="7">
    <source>
        <dbReference type="ARBA" id="ARBA00024284"/>
    </source>
</evidence>
<dbReference type="PANTHER" id="PTHR22966">
    <property type="entry name" value="2-AMINOETHANETHIOL DIOXYGENASE"/>
    <property type="match status" value="1"/>
</dbReference>
<evidence type="ECO:0000256" key="4">
    <source>
        <dbReference type="ARBA" id="ARBA00022723"/>
    </source>
</evidence>
<comment type="similarity">
    <text evidence="2">Belongs to the cysteine dioxygenase family.</text>
</comment>
<gene>
    <name evidence="8" type="ORF">JRO89_XS13G0008100</name>
</gene>
<dbReference type="EMBL" id="JAFEMO010000013">
    <property type="protein sequence ID" value="KAH7549277.1"/>
    <property type="molecule type" value="Genomic_DNA"/>
</dbReference>
<keyword evidence="5" id="KW-0560">Oxidoreductase</keyword>
<dbReference type="SUPFAM" id="SSF51182">
    <property type="entry name" value="RmlC-like cupins"/>
    <property type="match status" value="1"/>
</dbReference>
<comment type="caution">
    <text evidence="8">The sequence shown here is derived from an EMBL/GenBank/DDBJ whole genome shotgun (WGS) entry which is preliminary data.</text>
</comment>
<evidence type="ECO:0000313" key="8">
    <source>
        <dbReference type="EMBL" id="KAH7549277.1"/>
    </source>
</evidence>
<keyword evidence="4" id="KW-0479">Metal-binding</keyword>
<dbReference type="EC" id="1.13.11.20" evidence="3"/>
<proteinExistence type="inferred from homology"/>
<dbReference type="Pfam" id="PF07847">
    <property type="entry name" value="PCO_ADO"/>
    <property type="match status" value="1"/>
</dbReference>
<dbReference type="InterPro" id="IPR012864">
    <property type="entry name" value="PCO/ADO"/>
</dbReference>
<dbReference type="CDD" id="cd20289">
    <property type="entry name" value="cupin_ADO"/>
    <property type="match status" value="1"/>
</dbReference>
<protein>
    <recommendedName>
        <fullName evidence="3">cysteine dioxygenase</fullName>
        <ecNumber evidence="3">1.13.11.20</ecNumber>
    </recommendedName>
</protein>
<dbReference type="Gene3D" id="2.60.120.10">
    <property type="entry name" value="Jelly Rolls"/>
    <property type="match status" value="1"/>
</dbReference>
<reference evidence="8 9" key="1">
    <citation type="submission" date="2021-02" db="EMBL/GenBank/DDBJ databases">
        <title>Plant Genome Project.</title>
        <authorList>
            <person name="Zhang R.-G."/>
        </authorList>
    </citation>
    <scope>NUCLEOTIDE SEQUENCE [LARGE SCALE GENOMIC DNA]</scope>
    <source>
        <tissue evidence="8">Leaves</tissue>
    </source>
</reference>